<dbReference type="Proteomes" id="UP001225134">
    <property type="component" value="Unassembled WGS sequence"/>
</dbReference>
<proteinExistence type="predicted"/>
<name>A0ABT7HKM4_9FUSO</name>
<sequence>MKKILTLLMAFFTLTILSIAHPKKPVFESFVEYKVQDTKHYLPLTLKLGKSEGKDLLYIPGWGRIFLQKTKDGYKDINNNFDLIENKDGSITIKANVTMVDLNYSMPTKYKKGEFYHSLTGYLHSHIYPNLEQGLIKIGDVDYKVNKSLNDFDNCTLYTEENGKFTVLYLKSWNRPTAPMPDMAEFKFEAILNK</sequence>
<evidence type="ECO:0000313" key="1">
    <source>
        <dbReference type="EMBL" id="MDK9581092.1"/>
    </source>
</evidence>
<evidence type="ECO:0000313" key="2">
    <source>
        <dbReference type="Proteomes" id="UP001225134"/>
    </source>
</evidence>
<gene>
    <name evidence="1" type="ORF">QQA45_06250</name>
</gene>
<protein>
    <submittedName>
        <fullName evidence="1">Uncharacterized protein</fullName>
    </submittedName>
</protein>
<accession>A0ABT7HKM4</accession>
<reference evidence="1 2" key="1">
    <citation type="submission" date="2023-06" db="EMBL/GenBank/DDBJ databases">
        <title>Antibody response to the Sneathia vaginalis cytopathogenic toxin A during pregnancy.</title>
        <authorList>
            <person name="Mccoy Z.T."/>
            <person name="Serrano M.G."/>
            <person name="Spaine K."/>
            <person name="Edwards D.J."/>
            <person name="Buck G.A."/>
            <person name="Jefferson K."/>
        </authorList>
    </citation>
    <scope>NUCLEOTIDE SEQUENCE [LARGE SCALE GENOMIC DNA]</scope>
    <source>
        <strain evidence="1 2">CCUG 42621</strain>
    </source>
</reference>
<comment type="caution">
    <text evidence="1">The sequence shown here is derived from an EMBL/GenBank/DDBJ whole genome shotgun (WGS) entry which is preliminary data.</text>
</comment>
<dbReference type="EMBL" id="JASSPP010000011">
    <property type="protein sequence ID" value="MDK9581092.1"/>
    <property type="molecule type" value="Genomic_DNA"/>
</dbReference>
<organism evidence="1 2">
    <name type="scientific">Sneathia sanguinegens</name>
    <dbReference type="NCBI Taxonomy" id="40543"/>
    <lineage>
        <taxon>Bacteria</taxon>
        <taxon>Fusobacteriati</taxon>
        <taxon>Fusobacteriota</taxon>
        <taxon>Fusobacteriia</taxon>
        <taxon>Fusobacteriales</taxon>
        <taxon>Leptotrichiaceae</taxon>
        <taxon>Sneathia</taxon>
    </lineage>
</organism>
<keyword evidence="2" id="KW-1185">Reference proteome</keyword>
<dbReference type="RefSeq" id="WP_277283950.1">
    <property type="nucleotide sequence ID" value="NZ_CAMYDT010000010.1"/>
</dbReference>